<dbReference type="AlphaFoldDB" id="A0A1J1H2M6"/>
<dbReference type="Proteomes" id="UP000220158">
    <property type="component" value="Chromosome 6"/>
</dbReference>
<protein>
    <submittedName>
        <fullName evidence="1">Uncharacterized protein</fullName>
    </submittedName>
</protein>
<gene>
    <name evidence="1" type="ORF">PRELSG_0613000</name>
</gene>
<proteinExistence type="predicted"/>
<evidence type="ECO:0000313" key="2">
    <source>
        <dbReference type="Proteomes" id="UP000220158"/>
    </source>
</evidence>
<organism evidence="1 2">
    <name type="scientific">Plasmodium relictum</name>
    <dbReference type="NCBI Taxonomy" id="85471"/>
    <lineage>
        <taxon>Eukaryota</taxon>
        <taxon>Sar</taxon>
        <taxon>Alveolata</taxon>
        <taxon>Apicomplexa</taxon>
        <taxon>Aconoidasida</taxon>
        <taxon>Haemosporida</taxon>
        <taxon>Plasmodiidae</taxon>
        <taxon>Plasmodium</taxon>
        <taxon>Plasmodium (Haemamoeba)</taxon>
    </lineage>
</organism>
<reference evidence="1 2" key="1">
    <citation type="submission" date="2015-04" db="EMBL/GenBank/DDBJ databases">
        <authorList>
            <consortium name="Pathogen Informatics"/>
        </authorList>
    </citation>
    <scope>NUCLEOTIDE SEQUENCE [LARGE SCALE GENOMIC DNA]</scope>
    <source>
        <strain evidence="1 2">SGS1</strain>
    </source>
</reference>
<sequence length="645" mass="77348">MLYKIKVSYYTISINRLLYWKYNRCIFFFSSFERNEKKESKKIEDNNSEKEHFSFDKKVHYFKENLLNDTRENDKLTNVIFNKIVDEHKLNEEKKKDGKKKKITEENITINENNIQIKEKERKIYNTEVNCDNAEDMEISKSENYTLTKNEIIIRKKKLIPIKNSNENKKNNELICSKQNNSFSSELDKRNSRKEKLPIIKKENGIIDCTLDKNINNILVNHKGNKLILNEKKKDDHFYKIFFSSKKVKIIKSQNHPIFIHLYKLATDMNYREKQEKILLTNKKIILERQKNHITRIYTNSINNLKDFHSFDNFILLSNKLLKKLSFLYSFKNGVLAEISHKFHFDNVGFPFLAFCFYNVNYEDKKKEKKEVKQELLDSNLRINYHYIKNKKDTSNIKNKNLGTNSTDFNEINVFHENEDIDKKKNNVKNKNEEISYKEEESLEYLCNGDIGTLIRSCFLLKWQCIFNIDDLSKKRKKKNSYKNNDIKNIYDIDFFHPLTLRASSGYLLDIPYKSSNLNEIYEYTKENKILLLKYNSNSDFYINYKKMCSEDDKMLNLLKKSKGVFLIIDNCNNIEKKYKLIHKNYINISNNLHSDDIFDNIYYVNLKNDSNKKLDLISVYSIFMYILKVNYFKHIPQSSYVYFQ</sequence>
<name>A0A1J1H2M6_PLARL</name>
<dbReference type="OrthoDB" id="270651at2759"/>
<dbReference type="KEGG" id="prel:PRELSG_0613000"/>
<dbReference type="GeneID" id="39735256"/>
<accession>A0A1J1H2M6</accession>
<dbReference type="RefSeq" id="XP_028532163.1">
    <property type="nucleotide sequence ID" value="XM_028675589.1"/>
</dbReference>
<evidence type="ECO:0000313" key="1">
    <source>
        <dbReference type="EMBL" id="CRG99155.1"/>
    </source>
</evidence>
<keyword evidence="2" id="KW-1185">Reference proteome</keyword>
<dbReference type="VEuPathDB" id="PlasmoDB:PRELSG_0613000"/>
<dbReference type="EMBL" id="LN835301">
    <property type="protein sequence ID" value="CRG99155.1"/>
    <property type="molecule type" value="Genomic_DNA"/>
</dbReference>